<reference evidence="1 2" key="1">
    <citation type="submission" date="2024-03" db="EMBL/GenBank/DDBJ databases">
        <title>Adaptation during the transition from Ophiocordyceps entomopathogen to insect associate is accompanied by gene loss and intensified selection.</title>
        <authorList>
            <person name="Ward C.M."/>
            <person name="Onetto C.A."/>
            <person name="Borneman A.R."/>
        </authorList>
    </citation>
    <scope>NUCLEOTIDE SEQUENCE [LARGE SCALE GENOMIC DNA]</scope>
    <source>
        <strain evidence="1">AWRI1</strain>
        <tissue evidence="1">Single Adult Female</tissue>
    </source>
</reference>
<dbReference type="AlphaFoldDB" id="A0AAN9TNC2"/>
<evidence type="ECO:0000313" key="1">
    <source>
        <dbReference type="EMBL" id="KAK7595385.1"/>
    </source>
</evidence>
<sequence length="147" mass="16857">MTGSSYSGSCLPPRCCQRLTRRRIKQTIRRMGSLKCYKRSTRSTISTVAGDKRRNRARVRGNDVFGEKVERFQEHWVKVDDDRGQSDDDGRLAVRGSLLTIFSLPVSPICHRPAAFVWLHLRTSRSTEWLATAALPPTPPRFTYDYI</sequence>
<accession>A0AAN9TNC2</accession>
<dbReference type="Proteomes" id="UP001367676">
    <property type="component" value="Unassembled WGS sequence"/>
</dbReference>
<dbReference type="EMBL" id="JBBCAQ010000018">
    <property type="protein sequence ID" value="KAK7595385.1"/>
    <property type="molecule type" value="Genomic_DNA"/>
</dbReference>
<name>A0AAN9TNC2_9HEMI</name>
<protein>
    <submittedName>
        <fullName evidence="1">Uncharacterized protein</fullName>
    </submittedName>
</protein>
<comment type="caution">
    <text evidence="1">The sequence shown here is derived from an EMBL/GenBank/DDBJ whole genome shotgun (WGS) entry which is preliminary data.</text>
</comment>
<gene>
    <name evidence="1" type="ORF">V9T40_013210</name>
</gene>
<evidence type="ECO:0000313" key="2">
    <source>
        <dbReference type="Proteomes" id="UP001367676"/>
    </source>
</evidence>
<keyword evidence="2" id="KW-1185">Reference proteome</keyword>
<organism evidence="1 2">
    <name type="scientific">Parthenolecanium corni</name>
    <dbReference type="NCBI Taxonomy" id="536013"/>
    <lineage>
        <taxon>Eukaryota</taxon>
        <taxon>Metazoa</taxon>
        <taxon>Ecdysozoa</taxon>
        <taxon>Arthropoda</taxon>
        <taxon>Hexapoda</taxon>
        <taxon>Insecta</taxon>
        <taxon>Pterygota</taxon>
        <taxon>Neoptera</taxon>
        <taxon>Paraneoptera</taxon>
        <taxon>Hemiptera</taxon>
        <taxon>Sternorrhyncha</taxon>
        <taxon>Coccoidea</taxon>
        <taxon>Coccidae</taxon>
        <taxon>Parthenolecanium</taxon>
    </lineage>
</organism>
<proteinExistence type="predicted"/>